<feature type="transmembrane region" description="Helical" evidence="1">
    <location>
        <begin position="298"/>
        <end position="316"/>
    </location>
</feature>
<gene>
    <name evidence="3" type="ORF">M9Y10_031865</name>
</gene>
<dbReference type="EMBL" id="JAPFFF010000051">
    <property type="protein sequence ID" value="KAK8839506.1"/>
    <property type="molecule type" value="Genomic_DNA"/>
</dbReference>
<feature type="transmembrane region" description="Helical" evidence="1">
    <location>
        <begin position="82"/>
        <end position="105"/>
    </location>
</feature>
<feature type="transmembrane region" description="Helical" evidence="1">
    <location>
        <begin position="267"/>
        <end position="291"/>
    </location>
</feature>
<feature type="transmembrane region" description="Helical" evidence="1">
    <location>
        <begin position="111"/>
        <end position="129"/>
    </location>
</feature>
<feature type="transmembrane region" description="Helical" evidence="1">
    <location>
        <begin position="136"/>
        <end position="159"/>
    </location>
</feature>
<evidence type="ECO:0000259" key="2">
    <source>
        <dbReference type="Pfam" id="PF00892"/>
    </source>
</evidence>
<dbReference type="InterPro" id="IPR000620">
    <property type="entry name" value="EamA_dom"/>
</dbReference>
<dbReference type="InterPro" id="IPR037185">
    <property type="entry name" value="EmrE-like"/>
</dbReference>
<keyword evidence="1" id="KW-0812">Transmembrane</keyword>
<feature type="domain" description="EamA" evidence="2">
    <location>
        <begin position="45"/>
        <end position="151"/>
    </location>
</feature>
<comment type="caution">
    <text evidence="3">The sequence shown here is derived from an EMBL/GenBank/DDBJ whole genome shotgun (WGS) entry which is preliminary data.</text>
</comment>
<feature type="transmembrane region" description="Helical" evidence="1">
    <location>
        <begin position="328"/>
        <end position="347"/>
    </location>
</feature>
<evidence type="ECO:0000313" key="3">
    <source>
        <dbReference type="EMBL" id="KAK8839506.1"/>
    </source>
</evidence>
<feature type="transmembrane region" description="Helical" evidence="1">
    <location>
        <begin position="179"/>
        <end position="198"/>
    </location>
</feature>
<evidence type="ECO:0000313" key="4">
    <source>
        <dbReference type="Proteomes" id="UP001470230"/>
    </source>
</evidence>
<accession>A0ABR2H0N5</accession>
<sequence length="383" mass="43062">MVKPTLIFIPSQLISGAFYSITSKVTLQQESTGFNNVSHSFDKPFTQTLLMTIAMMFSLLVRRFWDSNGKGPHPPTPFRLRLILAIPALCDLITATLNIFGLFYINLSIYQMLRSSQIIFTAVFSVLFLKKKIKAYEIFGIALVVIALILVGWAGMFIPSNKDNMQDYEVSKSSVKEKLFGSLLVTFAQVFISVQIILEEYIIQVRLKDQVGALEVIGNEGLMGFFITLFFFPLAFLCPGNDPSPLKNGSLENTWDTLLMIYHKPKLILFFVCSIFFGAIYNICAMCVITYTSSLTEAIIDAVSTLFVWILMLISYQIGLPFGEPWNIYSFIELSGFLLLVTGNLIYNGQLKLPFCKYPIAEQIPLVDNSTQQSSISYVQTLA</sequence>
<feature type="transmembrane region" description="Helical" evidence="1">
    <location>
        <begin position="44"/>
        <end position="61"/>
    </location>
</feature>
<organism evidence="3 4">
    <name type="scientific">Tritrichomonas musculus</name>
    <dbReference type="NCBI Taxonomy" id="1915356"/>
    <lineage>
        <taxon>Eukaryota</taxon>
        <taxon>Metamonada</taxon>
        <taxon>Parabasalia</taxon>
        <taxon>Tritrichomonadida</taxon>
        <taxon>Tritrichomonadidae</taxon>
        <taxon>Tritrichomonas</taxon>
    </lineage>
</organism>
<dbReference type="SUPFAM" id="SSF103481">
    <property type="entry name" value="Multidrug resistance efflux transporter EmrE"/>
    <property type="match status" value="1"/>
</dbReference>
<dbReference type="Proteomes" id="UP001470230">
    <property type="component" value="Unassembled WGS sequence"/>
</dbReference>
<reference evidence="3 4" key="1">
    <citation type="submission" date="2024-04" db="EMBL/GenBank/DDBJ databases">
        <title>Tritrichomonas musculus Genome.</title>
        <authorList>
            <person name="Alves-Ferreira E."/>
            <person name="Grigg M."/>
            <person name="Lorenzi H."/>
            <person name="Galac M."/>
        </authorList>
    </citation>
    <scope>NUCLEOTIDE SEQUENCE [LARGE SCALE GENOMIC DNA]</scope>
    <source>
        <strain evidence="3 4">EAF2021</strain>
    </source>
</reference>
<feature type="transmembrane region" description="Helical" evidence="1">
    <location>
        <begin position="219"/>
        <end position="237"/>
    </location>
</feature>
<dbReference type="Gene3D" id="1.10.3730.20">
    <property type="match status" value="1"/>
</dbReference>
<dbReference type="Pfam" id="PF00892">
    <property type="entry name" value="EamA"/>
    <property type="match status" value="1"/>
</dbReference>
<dbReference type="PANTHER" id="PTHR13146">
    <property type="match status" value="1"/>
</dbReference>
<keyword evidence="1" id="KW-0472">Membrane</keyword>
<proteinExistence type="predicted"/>
<protein>
    <recommendedName>
        <fullName evidence="2">EamA domain-containing protein</fullName>
    </recommendedName>
</protein>
<evidence type="ECO:0000256" key="1">
    <source>
        <dbReference type="SAM" id="Phobius"/>
    </source>
</evidence>
<keyword evidence="4" id="KW-1185">Reference proteome</keyword>
<keyword evidence="1" id="KW-1133">Transmembrane helix</keyword>
<name>A0ABR2H0N5_9EUKA</name>
<dbReference type="PANTHER" id="PTHR13146:SF6">
    <property type="entry name" value="THH1_TOM1_TOM3 DOMAIN-CONTAINING PROTEIN"/>
    <property type="match status" value="1"/>
</dbReference>